<comment type="function">
    <text evidence="7">Part of the ACDS complex that catalyzes the reversible cleavage of acetyl-CoA, allowing autotrophic growth from CO(2). The alpha-epsilon subcomponent functions as a carbon monoxide dehydrogenase.</text>
</comment>
<dbReference type="PANTHER" id="PTHR30109">
    <property type="entry name" value="HYDROXYLAMINE REDUCTASE"/>
    <property type="match status" value="1"/>
</dbReference>
<dbReference type="GO" id="GO:0005506">
    <property type="term" value="F:iron ion binding"/>
    <property type="evidence" value="ECO:0007669"/>
    <property type="project" value="UniProtKB-UniRule"/>
</dbReference>
<feature type="binding site" evidence="7">
    <location>
        <position position="545"/>
    </location>
    <ligand>
        <name>[Ni-4Fe-4S] cluster</name>
        <dbReference type="ChEBI" id="CHEBI:47739"/>
    </ligand>
</feature>
<dbReference type="GO" id="GO:0006084">
    <property type="term" value="P:acetyl-CoA metabolic process"/>
    <property type="evidence" value="ECO:0007669"/>
    <property type="project" value="InterPro"/>
</dbReference>
<dbReference type="Proteomes" id="UP000281962">
    <property type="component" value="Unassembled WGS sequence"/>
</dbReference>
<dbReference type="EMBL" id="QMQY01000026">
    <property type="protein sequence ID" value="RLE51051.1"/>
    <property type="molecule type" value="Genomic_DNA"/>
</dbReference>
<feature type="binding site" evidence="7">
    <location>
        <position position="114"/>
    </location>
    <ligand>
        <name>CO</name>
        <dbReference type="ChEBI" id="CHEBI:17245"/>
    </ligand>
</feature>
<feature type="binding site" evidence="7">
    <location>
        <position position="580"/>
    </location>
    <ligand>
        <name>[Ni-4Fe-4S] cluster</name>
        <dbReference type="ChEBI" id="CHEBI:47739"/>
    </ligand>
</feature>
<dbReference type="AlphaFoldDB" id="A0A497EVN8"/>
<dbReference type="InterPro" id="IPR017896">
    <property type="entry name" value="4Fe4S_Fe-S-bd"/>
</dbReference>
<feature type="binding site" evidence="7">
    <location>
        <position position="74"/>
    </location>
    <ligand>
        <name>[4Fe-4S] cluster</name>
        <dbReference type="ChEBI" id="CHEBI:49883"/>
        <label>1</label>
        <note>ligand shared between dimeric partners</note>
    </ligand>
</feature>
<dbReference type="PROSITE" id="PS00198">
    <property type="entry name" value="4FE4S_FER_1"/>
    <property type="match status" value="2"/>
</dbReference>
<keyword evidence="5 7" id="KW-0408">Iron</keyword>
<feature type="domain" description="4Fe-4S ferredoxin-type" evidence="8">
    <location>
        <begin position="401"/>
        <end position="429"/>
    </location>
</feature>
<comment type="similarity">
    <text evidence="7">Belongs to the Ni-containing carbon monoxide dehydrogenase family.</text>
</comment>
<keyword evidence="3" id="KW-0677">Repeat</keyword>
<evidence type="ECO:0000256" key="6">
    <source>
        <dbReference type="ARBA" id="ARBA00023014"/>
    </source>
</evidence>
<dbReference type="SUPFAM" id="SSF56821">
    <property type="entry name" value="Prismane protein-like"/>
    <property type="match status" value="1"/>
</dbReference>
<dbReference type="GO" id="GO:0050418">
    <property type="term" value="F:hydroxylamine reductase activity"/>
    <property type="evidence" value="ECO:0007669"/>
    <property type="project" value="TreeGrafter"/>
</dbReference>
<dbReference type="InterPro" id="IPR004460">
    <property type="entry name" value="CdhA"/>
</dbReference>
<evidence type="ECO:0000313" key="9">
    <source>
        <dbReference type="EMBL" id="RLE51051.1"/>
    </source>
</evidence>
<feature type="binding site" evidence="7">
    <location>
        <position position="248"/>
    </location>
    <ligand>
        <name>[Ni-4Fe-4S] cluster</name>
        <dbReference type="ChEBI" id="CHEBI:47739"/>
    </ligand>
</feature>
<keyword evidence="6 7" id="KW-0411">Iron-sulfur</keyword>
<dbReference type="Gene3D" id="3.40.50.2030">
    <property type="match status" value="2"/>
</dbReference>
<dbReference type="GO" id="GO:0042542">
    <property type="term" value="P:response to hydrogen peroxide"/>
    <property type="evidence" value="ECO:0007669"/>
    <property type="project" value="TreeGrafter"/>
</dbReference>
<dbReference type="InterPro" id="IPR004137">
    <property type="entry name" value="HCP/CODH"/>
</dbReference>
<evidence type="ECO:0000256" key="3">
    <source>
        <dbReference type="ARBA" id="ARBA00022737"/>
    </source>
</evidence>
<dbReference type="PANTHER" id="PTHR30109:SF6">
    <property type="entry name" value="ACETYL-COA DECARBONYLASE_SYNTHASE COMPLEX SUBUNIT ALPHA"/>
    <property type="match status" value="1"/>
</dbReference>
<dbReference type="GO" id="GO:0043885">
    <property type="term" value="F:anaerobic carbon-monoxide dehydrogenase activity"/>
    <property type="evidence" value="ECO:0007669"/>
    <property type="project" value="UniProtKB-UniRule"/>
</dbReference>
<comment type="cofactor">
    <cofactor evidence="7">
        <name>[4Fe-4S] cluster</name>
        <dbReference type="ChEBI" id="CHEBI:49883"/>
    </cofactor>
    <text evidence="7">Binds 7 [4Fe-4S] clusters per heterotetramer.</text>
</comment>
<feature type="binding site" evidence="7">
    <location>
        <position position="454"/>
    </location>
    <ligand>
        <name>[4Fe-4S] cluster</name>
        <dbReference type="ChEBI" id="CHEBI:49883"/>
        <label>4</label>
    </ligand>
</feature>
<comment type="caution">
    <text evidence="9">The sequence shown here is derived from an EMBL/GenBank/DDBJ whole genome shotgun (WGS) entry which is preliminary data.</text>
</comment>
<dbReference type="GO" id="GO:0051539">
    <property type="term" value="F:4 iron, 4 sulfur cluster binding"/>
    <property type="evidence" value="ECO:0007669"/>
    <property type="project" value="UniProtKB-KW"/>
</dbReference>
<dbReference type="InterPro" id="IPR016099">
    <property type="entry name" value="Prismane-like_a/b-sand"/>
</dbReference>
<evidence type="ECO:0000256" key="5">
    <source>
        <dbReference type="ARBA" id="ARBA00023004"/>
    </source>
</evidence>
<dbReference type="NCBIfam" id="TIGR00314">
    <property type="entry name" value="cdhA"/>
    <property type="match status" value="1"/>
</dbReference>
<dbReference type="InterPro" id="IPR011254">
    <property type="entry name" value="Prismane-like_sf"/>
</dbReference>
<comment type="cofactor">
    <cofactor evidence="7">
        <name>[Ni-4Fe-4S] cluster</name>
        <dbReference type="ChEBI" id="CHEBI:47739"/>
    </cofactor>
    <text evidence="7">Binds 2 [Ni-4Fe-4S] clusters per heterotetramer.</text>
</comment>
<dbReference type="PROSITE" id="PS51379">
    <property type="entry name" value="4FE4S_FER_2"/>
    <property type="match status" value="2"/>
</dbReference>
<comment type="domain">
    <text evidence="7">Cluster B is an all-cysteinyl-liganded 4Fe-4S cluster; cluster C is a mixed Ni-Fe-S cluster which is the active site of CO oxidation. Cluster D is also an all-cysteinyl-liganded 4Fe-4S cluster that bridges the two subunits of the CODH dimer. Contains two additional 4Fe-4S clusters, dubbed E and F, that probably transport electrons from ferredoxin to the B cluster.</text>
</comment>
<dbReference type="EC" id="1.2.7.4" evidence="7"/>
<evidence type="ECO:0000259" key="8">
    <source>
        <dbReference type="PROSITE" id="PS51379"/>
    </source>
</evidence>
<feature type="binding site" evidence="7">
    <location>
        <position position="420"/>
    </location>
    <ligand>
        <name>[4Fe-4S] cluster</name>
        <dbReference type="ChEBI" id="CHEBI:49883"/>
        <label>4</label>
    </ligand>
</feature>
<evidence type="ECO:0000256" key="2">
    <source>
        <dbReference type="ARBA" id="ARBA00022723"/>
    </source>
</evidence>
<dbReference type="Pfam" id="PF03063">
    <property type="entry name" value="Prismane"/>
    <property type="match status" value="2"/>
</dbReference>
<feature type="binding site" evidence="7">
    <location>
        <position position="516"/>
    </location>
    <ligand>
        <name>[Ni-4Fe-4S] cluster</name>
        <dbReference type="ChEBI" id="CHEBI:47739"/>
    </ligand>
</feature>
<evidence type="ECO:0000256" key="7">
    <source>
        <dbReference type="HAMAP-Rule" id="MF_01137"/>
    </source>
</evidence>
<evidence type="ECO:0000256" key="1">
    <source>
        <dbReference type="ARBA" id="ARBA00022596"/>
    </source>
</evidence>
<reference evidence="9 10" key="1">
    <citation type="submission" date="2018-06" db="EMBL/GenBank/DDBJ databases">
        <title>Extensive metabolic versatility and redundancy in microbially diverse, dynamic hydrothermal sediments.</title>
        <authorList>
            <person name="Dombrowski N."/>
            <person name="Teske A."/>
            <person name="Baker B.J."/>
        </authorList>
    </citation>
    <scope>NUCLEOTIDE SEQUENCE [LARGE SCALE GENOMIC DNA]</scope>
    <source>
        <strain evidence="9">B30_G17</strain>
    </source>
</reference>
<keyword evidence="2 7" id="KW-0479">Metal-binding</keyword>
<dbReference type="Gene3D" id="1.10.8.190">
    <property type="entry name" value="Carbon monoxide dehydrogenase alpha subunit. Chain M, domain 1"/>
    <property type="match status" value="1"/>
</dbReference>
<feature type="binding site" evidence="7">
    <location>
        <position position="279"/>
    </location>
    <ligand>
        <name>[Ni-4Fe-4S] cluster</name>
        <dbReference type="ChEBI" id="CHEBI:47739"/>
    </ligand>
</feature>
<sequence length="786" mass="86414">MGEKGPLRFTFKSLKSEAVSLENVEIAIGRLAMEEEWEPMGPTPMPKIETLRSWDMKLLSRYKPFYMPFCDLCCLCTYGKCDLTAGKRGSCGITLDAQQGRIVMLACAIGAATHASHARELVEILIERYGEDYPIDLGREIHVEMPHTRLVVGIKPKTLGDLAFALNYVEEQIVQTLAAAHTGQESSYLDFESKALHLGMLDHVAMEIADVSQIVAFNFPKGDPEAPLVEIGLGCVDVSKPLILVIGHNVTNAIDIVDFLEKSGLGQPGELIEVAGLCCTAHDVVRYNTGTKIVGPISYQLRFIRSGAADVVVTDEQCIHTSILHEAQRVKAPLISVSNKALRGLEDVSDRPVEEIVDMLASYKVPGVAILDLEKAAAVAVLTAMRVAPLRKKFKVVPNRDELIKIASKCVKCGSCRRNCPLDLHIDEAVHAAKNGDLSKLAEIHDVCLGCARCESACPRGIPILSLITGAAEYKIKTEKYKIRAGRGPILDTEIREVGSPIVLGEIPGVIAFVGCANYPNGGREVAIMAEEFLRRRYIVVASGCAAMSIAEYRTEEGTTLYEEYSGAFEAGGLVNVGSCVANAHISGACIKIANIFARRKLRANYEEIADYVLNRVGACGIAWGAMSQKAASIATGFNRLGVPVIVGPQGAKYRRLYLGRKEDIESFKVYDARTGEKIWAGPAPEHLVYVAETKEEAMVMAAKLCIRPNDTTKGRMIKLTHYVELYKKFYGTLPPDLHLFVRTEADIPITYKFEILDYLKKFDWKPWEKPAIDPTLLERLIRVKK</sequence>
<keyword evidence="1 7" id="KW-0533">Nickel</keyword>
<feature type="binding site" evidence="7">
    <location>
        <position position="318"/>
    </location>
    <ligand>
        <name>[Ni-4Fe-4S] cluster</name>
        <dbReference type="ChEBI" id="CHEBI:47739"/>
    </ligand>
</feature>
<dbReference type="InterPro" id="IPR017900">
    <property type="entry name" value="4Fe4S_Fe_S_CS"/>
</dbReference>
<feature type="binding site" evidence="7">
    <location>
        <position position="458"/>
    </location>
    <ligand>
        <name>[4Fe-4S] cluster</name>
        <dbReference type="ChEBI" id="CHEBI:49883"/>
        <label>3</label>
    </ligand>
</feature>
<comment type="subunit">
    <text evidence="7">Heterotetramer of two alpha and two epsilon subunits. The ACDS complex is made up of alpha, epsilon, beta, gamma and delta subunits with a probable stoichiometry of (alpha(2)epsilon(2))(4)-beta(8)-(gamma(1)delta(1))(8).</text>
</comment>
<accession>A0A497EVN8</accession>
<evidence type="ECO:0000256" key="4">
    <source>
        <dbReference type="ARBA" id="ARBA00023002"/>
    </source>
</evidence>
<keyword evidence="4 7" id="KW-0560">Oxidoreductase</keyword>
<protein>
    <recommendedName>
        <fullName evidence="7">Acetyl-CoA decarbonylase/synthase complex subunit alpha</fullName>
        <shortName evidence="7">ACDS complex subunit alpha</shortName>
        <ecNumber evidence="7">1.2.7.4</ecNumber>
    </recommendedName>
    <alternativeName>
        <fullName evidence="7">ACDS complex carbon monoxide dehydrogenase subunit alpha</fullName>
        <shortName evidence="7">ACDS CODH subunit alpha</shortName>
    </alternativeName>
</protein>
<dbReference type="GO" id="GO:0004601">
    <property type="term" value="F:peroxidase activity"/>
    <property type="evidence" value="ECO:0007669"/>
    <property type="project" value="TreeGrafter"/>
</dbReference>
<name>A0A497EVN8_9CREN</name>
<feature type="binding site" evidence="7">
    <location>
        <position position="451"/>
    </location>
    <ligand>
        <name>[4Fe-4S] cluster</name>
        <dbReference type="ChEBI" id="CHEBI:49883"/>
        <label>4</label>
    </ligand>
</feature>
<keyword evidence="7" id="KW-0004">4Fe-4S</keyword>
<gene>
    <name evidence="7 9" type="primary">cdhA</name>
    <name evidence="9" type="ORF">DRJ21_00955</name>
</gene>
<dbReference type="HAMAP" id="MF_01137">
    <property type="entry name" value="CdhA"/>
    <property type="match status" value="1"/>
</dbReference>
<feature type="binding site" evidence="7">
    <location>
        <position position="91"/>
    </location>
    <ligand>
        <name>[4Fe-4S] cluster</name>
        <dbReference type="ChEBI" id="CHEBI:49883"/>
        <label>2</label>
    </ligand>
</feature>
<feature type="binding site" evidence="7">
    <location>
        <position position="410"/>
    </location>
    <ligand>
        <name>[4Fe-4S] cluster</name>
        <dbReference type="ChEBI" id="CHEBI:49883"/>
        <label>3</label>
    </ligand>
</feature>
<feature type="binding site" evidence="7">
    <location>
        <position position="413"/>
    </location>
    <ligand>
        <name>[4Fe-4S] cluster</name>
        <dbReference type="ChEBI" id="CHEBI:49883"/>
        <label>3</label>
    </ligand>
</feature>
<feature type="binding site" evidence="7">
    <location>
        <position position="81"/>
    </location>
    <ligand>
        <name>[4Fe-4S] cluster</name>
        <dbReference type="ChEBI" id="CHEBI:49883"/>
        <label>2</label>
    </ligand>
</feature>
<comment type="catalytic activity">
    <reaction evidence="7">
        <text>CO + 2 oxidized [2Fe-2S]-[ferredoxin] + H2O = 2 reduced [2Fe-2S]-[ferredoxin] + CO2 + 2 H(+)</text>
        <dbReference type="Rhea" id="RHEA:21040"/>
        <dbReference type="Rhea" id="RHEA-COMP:10000"/>
        <dbReference type="Rhea" id="RHEA-COMP:10001"/>
        <dbReference type="ChEBI" id="CHEBI:15377"/>
        <dbReference type="ChEBI" id="CHEBI:15378"/>
        <dbReference type="ChEBI" id="CHEBI:16526"/>
        <dbReference type="ChEBI" id="CHEBI:17245"/>
        <dbReference type="ChEBI" id="CHEBI:33737"/>
        <dbReference type="ChEBI" id="CHEBI:33738"/>
        <dbReference type="EC" id="1.2.7.4"/>
    </reaction>
</comment>
<dbReference type="Gene3D" id="3.30.70.20">
    <property type="match status" value="1"/>
</dbReference>
<dbReference type="GO" id="GO:0016151">
    <property type="term" value="F:nickel cation binding"/>
    <property type="evidence" value="ECO:0007669"/>
    <property type="project" value="UniProtKB-UniRule"/>
</dbReference>
<feature type="binding site" evidence="7">
    <location>
        <position position="73"/>
    </location>
    <ligand>
        <name>[4Fe-4S] cluster</name>
        <dbReference type="ChEBI" id="CHEBI:49883"/>
        <label>2</label>
    </ligand>
</feature>
<feature type="binding site" evidence="7">
    <location>
        <position position="76"/>
    </location>
    <ligand>
        <name>[4Fe-4S] cluster</name>
        <dbReference type="ChEBI" id="CHEBI:49883"/>
        <label>2</label>
    </ligand>
</feature>
<organism evidence="9 10">
    <name type="scientific">Thermoproteota archaeon</name>
    <dbReference type="NCBI Taxonomy" id="2056631"/>
    <lineage>
        <taxon>Archaea</taxon>
        <taxon>Thermoproteota</taxon>
    </lineage>
</organism>
<feature type="domain" description="4Fe-4S ferredoxin-type" evidence="8">
    <location>
        <begin position="439"/>
        <end position="468"/>
    </location>
</feature>
<evidence type="ECO:0000313" key="10">
    <source>
        <dbReference type="Proteomes" id="UP000281962"/>
    </source>
</evidence>
<feature type="binding site" evidence="7">
    <location>
        <position position="416"/>
    </location>
    <ligand>
        <name>[4Fe-4S] cluster</name>
        <dbReference type="ChEBI" id="CHEBI:49883"/>
        <label>3</label>
    </ligand>
</feature>
<feature type="binding site" evidence="7">
    <location>
        <position position="70"/>
    </location>
    <ligand>
        <name>[4Fe-4S] cluster</name>
        <dbReference type="ChEBI" id="CHEBI:49883"/>
        <label>1</label>
        <note>ligand shared between dimeric partners</note>
    </ligand>
</feature>
<dbReference type="SUPFAM" id="SSF46548">
    <property type="entry name" value="alpha-helical ferredoxin"/>
    <property type="match status" value="1"/>
</dbReference>
<proteinExistence type="inferred from homology"/>
<feature type="binding site" evidence="7">
    <location>
        <position position="448"/>
    </location>
    <ligand>
        <name>[4Fe-4S] cluster</name>
        <dbReference type="ChEBI" id="CHEBI:49883"/>
        <label>4</label>
    </ligand>
</feature>